<evidence type="ECO:0000256" key="1">
    <source>
        <dbReference type="ARBA" id="ARBA00010617"/>
    </source>
</evidence>
<dbReference type="PRINTS" id="PR00385">
    <property type="entry name" value="P450"/>
</dbReference>
<evidence type="ECO:0000313" key="10">
    <source>
        <dbReference type="Proteomes" id="UP001454036"/>
    </source>
</evidence>
<dbReference type="InterPro" id="IPR017972">
    <property type="entry name" value="Cyt_P450_CS"/>
</dbReference>
<comment type="cofactor">
    <cofactor evidence="7">
        <name>heme</name>
        <dbReference type="ChEBI" id="CHEBI:30413"/>
    </cofactor>
</comment>
<dbReference type="AlphaFoldDB" id="A0AAV3RHX4"/>
<dbReference type="GO" id="GO:0004497">
    <property type="term" value="F:monooxygenase activity"/>
    <property type="evidence" value="ECO:0007669"/>
    <property type="project" value="UniProtKB-KW"/>
</dbReference>
<protein>
    <submittedName>
        <fullName evidence="9">Oxygenase</fullName>
    </submittedName>
</protein>
<proteinExistence type="inferred from homology"/>
<evidence type="ECO:0000256" key="2">
    <source>
        <dbReference type="ARBA" id="ARBA00022617"/>
    </source>
</evidence>
<dbReference type="GO" id="GO:0020037">
    <property type="term" value="F:heme binding"/>
    <property type="evidence" value="ECO:0007669"/>
    <property type="project" value="InterPro"/>
</dbReference>
<keyword evidence="4 8" id="KW-0560">Oxidoreductase</keyword>
<comment type="caution">
    <text evidence="9">The sequence shown here is derived from an EMBL/GenBank/DDBJ whole genome shotgun (WGS) entry which is preliminary data.</text>
</comment>
<feature type="binding site" description="axial binding residue" evidence="7">
    <location>
        <position position="346"/>
    </location>
    <ligand>
        <name>heme</name>
        <dbReference type="ChEBI" id="CHEBI:30413"/>
    </ligand>
    <ligandPart>
        <name>Fe</name>
        <dbReference type="ChEBI" id="CHEBI:18248"/>
    </ligandPart>
</feature>
<evidence type="ECO:0000256" key="8">
    <source>
        <dbReference type="RuleBase" id="RU000461"/>
    </source>
</evidence>
<dbReference type="PRINTS" id="PR00463">
    <property type="entry name" value="EP450I"/>
</dbReference>
<evidence type="ECO:0000256" key="6">
    <source>
        <dbReference type="ARBA" id="ARBA00023033"/>
    </source>
</evidence>
<keyword evidence="10" id="KW-1185">Reference proteome</keyword>
<accession>A0AAV3RHX4</accession>
<dbReference type="EMBL" id="BAABME010026438">
    <property type="protein sequence ID" value="GAA0173907.1"/>
    <property type="molecule type" value="Genomic_DNA"/>
</dbReference>
<dbReference type="InterPro" id="IPR001128">
    <property type="entry name" value="Cyt_P450"/>
</dbReference>
<dbReference type="GO" id="GO:0016705">
    <property type="term" value="F:oxidoreductase activity, acting on paired donors, with incorporation or reduction of molecular oxygen"/>
    <property type="evidence" value="ECO:0007669"/>
    <property type="project" value="InterPro"/>
</dbReference>
<dbReference type="Gene3D" id="1.10.630.10">
    <property type="entry name" value="Cytochrome P450"/>
    <property type="match status" value="2"/>
</dbReference>
<dbReference type="PANTHER" id="PTHR47950">
    <property type="entry name" value="CYTOCHROME P450, FAMILY 76, SUBFAMILY C, POLYPEPTIDE 5-RELATED"/>
    <property type="match status" value="1"/>
</dbReference>
<comment type="similarity">
    <text evidence="1 8">Belongs to the cytochrome P450 family.</text>
</comment>
<dbReference type="InterPro" id="IPR036396">
    <property type="entry name" value="Cyt_P450_sf"/>
</dbReference>
<evidence type="ECO:0000256" key="5">
    <source>
        <dbReference type="ARBA" id="ARBA00023004"/>
    </source>
</evidence>
<evidence type="ECO:0000313" key="9">
    <source>
        <dbReference type="EMBL" id="GAA0173907.1"/>
    </source>
</evidence>
<dbReference type="InterPro" id="IPR002401">
    <property type="entry name" value="Cyt_P450_E_grp-I"/>
</dbReference>
<evidence type="ECO:0000256" key="4">
    <source>
        <dbReference type="ARBA" id="ARBA00023002"/>
    </source>
</evidence>
<keyword evidence="6 8" id="KW-0503">Monooxygenase</keyword>
<name>A0AAV3RHX4_LITER</name>
<dbReference type="GO" id="GO:0005506">
    <property type="term" value="F:iron ion binding"/>
    <property type="evidence" value="ECO:0007669"/>
    <property type="project" value="InterPro"/>
</dbReference>
<keyword evidence="3 7" id="KW-0479">Metal-binding</keyword>
<organism evidence="9 10">
    <name type="scientific">Lithospermum erythrorhizon</name>
    <name type="common">Purple gromwell</name>
    <name type="synonym">Lithospermum officinale var. erythrorhizon</name>
    <dbReference type="NCBI Taxonomy" id="34254"/>
    <lineage>
        <taxon>Eukaryota</taxon>
        <taxon>Viridiplantae</taxon>
        <taxon>Streptophyta</taxon>
        <taxon>Embryophyta</taxon>
        <taxon>Tracheophyta</taxon>
        <taxon>Spermatophyta</taxon>
        <taxon>Magnoliopsida</taxon>
        <taxon>eudicotyledons</taxon>
        <taxon>Gunneridae</taxon>
        <taxon>Pentapetalae</taxon>
        <taxon>asterids</taxon>
        <taxon>lamiids</taxon>
        <taxon>Boraginales</taxon>
        <taxon>Boraginaceae</taxon>
        <taxon>Boraginoideae</taxon>
        <taxon>Lithospermeae</taxon>
        <taxon>Lithospermum</taxon>
    </lineage>
</organism>
<dbReference type="PROSITE" id="PS00086">
    <property type="entry name" value="CYTOCHROME_P450"/>
    <property type="match status" value="1"/>
</dbReference>
<dbReference type="SUPFAM" id="SSF48264">
    <property type="entry name" value="Cytochrome P450"/>
    <property type="match status" value="1"/>
</dbReference>
<evidence type="ECO:0000256" key="3">
    <source>
        <dbReference type="ARBA" id="ARBA00022723"/>
    </source>
</evidence>
<reference evidence="9 10" key="1">
    <citation type="submission" date="2024-01" db="EMBL/GenBank/DDBJ databases">
        <title>The complete chloroplast genome sequence of Lithospermum erythrorhizon: insights into the phylogenetic relationship among Boraginaceae species and the maternal lineages of purple gromwells.</title>
        <authorList>
            <person name="Okada T."/>
            <person name="Watanabe K."/>
        </authorList>
    </citation>
    <scope>NUCLEOTIDE SEQUENCE [LARGE SCALE GENOMIC DNA]</scope>
</reference>
<gene>
    <name evidence="9" type="ORF">LIER_41620</name>
</gene>
<keyword evidence="5 7" id="KW-0408">Iron</keyword>
<sequence>MFKLGTVPHATIARWKEKYGPVIWLKLGSNNTLVILSASASEELFKNHDVSFGDRMLVETMKSHDYHKSSMALAPYGPHWRMLRRLCSMEMFAHTKINETMPVRRKCIDDMMSWIEKEVDRSGMIQIDHFLFAASFNIFGNLILSRDLVEPDSKTATEFFKSMSRFTYWCSSPNLADLIGWLKPFDPQGLRRNADRDMAKLLDIVSGFIKERMEEKQEDKESKGADEPEKLSEHNISVFILEMFMAGGETTSNSTEWAMSELLRHPDKLMNAKAEIHKMCNKRHYLHGLLLPKNTQVLVNAWAIGRDPERWDEPLSFKPERFLGSNVDYRGQHFELIPFGAGRRMCVGLPLGHRMLHLVLGSLLHEFDWKLEEHADRNTIDMAERMGIAVRKLKPLRVCMSPRNKN</sequence>
<evidence type="ECO:0000256" key="7">
    <source>
        <dbReference type="PIRSR" id="PIRSR602401-1"/>
    </source>
</evidence>
<dbReference type="Proteomes" id="UP001454036">
    <property type="component" value="Unassembled WGS sequence"/>
</dbReference>
<dbReference type="Pfam" id="PF00067">
    <property type="entry name" value="p450"/>
    <property type="match status" value="1"/>
</dbReference>
<keyword evidence="2 7" id="KW-0349">Heme</keyword>
<dbReference type="PANTHER" id="PTHR47950:SF14">
    <property type="entry name" value="CYTOCHROME P450 76A2-LIKE ISOFORM X1"/>
    <property type="match status" value="1"/>
</dbReference>